<evidence type="ECO:0000313" key="2">
    <source>
        <dbReference type="EMBL" id="TFK40777.1"/>
    </source>
</evidence>
<dbReference type="EMBL" id="ML213596">
    <property type="protein sequence ID" value="TFK40777.1"/>
    <property type="molecule type" value="Genomic_DNA"/>
</dbReference>
<dbReference type="SMART" id="SM00256">
    <property type="entry name" value="FBOX"/>
    <property type="match status" value="1"/>
</dbReference>
<keyword evidence="3" id="KW-1185">Reference proteome</keyword>
<evidence type="ECO:0000313" key="3">
    <source>
        <dbReference type="Proteomes" id="UP000308652"/>
    </source>
</evidence>
<dbReference type="PROSITE" id="PS50181">
    <property type="entry name" value="FBOX"/>
    <property type="match status" value="1"/>
</dbReference>
<dbReference type="SUPFAM" id="SSF81383">
    <property type="entry name" value="F-box domain"/>
    <property type="match status" value="1"/>
</dbReference>
<accession>A0A5C3M7F6</accession>
<dbReference type="InterPro" id="IPR001810">
    <property type="entry name" value="F-box_dom"/>
</dbReference>
<dbReference type="Gene3D" id="1.20.1280.50">
    <property type="match status" value="1"/>
</dbReference>
<dbReference type="Proteomes" id="UP000308652">
    <property type="component" value="Unassembled WGS sequence"/>
</dbReference>
<sequence length="480" mass="54548">MPATKTQPIAACMIQRDSFPDDILYEILSRLPVLDIIRLRRVCKRILNASYERCIWLNVYRNSDFLLPDGPFPSQCARELEKLLVRAALVRRGWASPSSSVPFTSNRTFPRELPLYGFTASVIAGRYFMLAEIDGLRWFDLDRPTKEWGTPILQYLCGEVVAITGLLCHQVYERTEKFISAWVAFVRSHKIVILKVSFTSSGTYMEPIMELPAHNIVAVKMDYGFVLPIKEFNHADEHMDLYHIPTKLKFSLPMHELVHTLSDLNYMNYLITPEYLVLMFSQRSETAIEIYPLPGVLSRNLQDNQLVCSHRGIYPHSISKVQPFNLEPHSSSSNNTSSTRKSSDQHIAFLALVYTSRNPMAWTSKIKLQLVDIYFLSGTSLNVVDRCDLTLNVGIATTDLACTSSTGSGLAVTHSTPGPLLQAYYISHNSGLKDPMKKKWLELPRDLGSRELLAFDGYRGRLCVIHGWSQMDVIDYIQDP</sequence>
<evidence type="ECO:0000259" key="1">
    <source>
        <dbReference type="PROSITE" id="PS50181"/>
    </source>
</evidence>
<dbReference type="InterPro" id="IPR036047">
    <property type="entry name" value="F-box-like_dom_sf"/>
</dbReference>
<organism evidence="2 3">
    <name type="scientific">Crucibulum laeve</name>
    <dbReference type="NCBI Taxonomy" id="68775"/>
    <lineage>
        <taxon>Eukaryota</taxon>
        <taxon>Fungi</taxon>
        <taxon>Dikarya</taxon>
        <taxon>Basidiomycota</taxon>
        <taxon>Agaricomycotina</taxon>
        <taxon>Agaricomycetes</taxon>
        <taxon>Agaricomycetidae</taxon>
        <taxon>Agaricales</taxon>
        <taxon>Agaricineae</taxon>
        <taxon>Nidulariaceae</taxon>
        <taxon>Crucibulum</taxon>
    </lineage>
</organism>
<dbReference type="AlphaFoldDB" id="A0A5C3M7F6"/>
<dbReference type="Pfam" id="PF00646">
    <property type="entry name" value="F-box"/>
    <property type="match status" value="1"/>
</dbReference>
<feature type="domain" description="F-box" evidence="1">
    <location>
        <begin position="13"/>
        <end position="59"/>
    </location>
</feature>
<reference evidence="2 3" key="1">
    <citation type="journal article" date="2019" name="Nat. Ecol. Evol.">
        <title>Megaphylogeny resolves global patterns of mushroom evolution.</title>
        <authorList>
            <person name="Varga T."/>
            <person name="Krizsan K."/>
            <person name="Foldi C."/>
            <person name="Dima B."/>
            <person name="Sanchez-Garcia M."/>
            <person name="Sanchez-Ramirez S."/>
            <person name="Szollosi G.J."/>
            <person name="Szarkandi J.G."/>
            <person name="Papp V."/>
            <person name="Albert L."/>
            <person name="Andreopoulos W."/>
            <person name="Angelini C."/>
            <person name="Antonin V."/>
            <person name="Barry K.W."/>
            <person name="Bougher N.L."/>
            <person name="Buchanan P."/>
            <person name="Buyck B."/>
            <person name="Bense V."/>
            <person name="Catcheside P."/>
            <person name="Chovatia M."/>
            <person name="Cooper J."/>
            <person name="Damon W."/>
            <person name="Desjardin D."/>
            <person name="Finy P."/>
            <person name="Geml J."/>
            <person name="Haridas S."/>
            <person name="Hughes K."/>
            <person name="Justo A."/>
            <person name="Karasinski D."/>
            <person name="Kautmanova I."/>
            <person name="Kiss B."/>
            <person name="Kocsube S."/>
            <person name="Kotiranta H."/>
            <person name="LaButti K.M."/>
            <person name="Lechner B.E."/>
            <person name="Liimatainen K."/>
            <person name="Lipzen A."/>
            <person name="Lukacs Z."/>
            <person name="Mihaltcheva S."/>
            <person name="Morgado L.N."/>
            <person name="Niskanen T."/>
            <person name="Noordeloos M.E."/>
            <person name="Ohm R.A."/>
            <person name="Ortiz-Santana B."/>
            <person name="Ovrebo C."/>
            <person name="Racz N."/>
            <person name="Riley R."/>
            <person name="Savchenko A."/>
            <person name="Shiryaev A."/>
            <person name="Soop K."/>
            <person name="Spirin V."/>
            <person name="Szebenyi C."/>
            <person name="Tomsovsky M."/>
            <person name="Tulloss R.E."/>
            <person name="Uehling J."/>
            <person name="Grigoriev I.V."/>
            <person name="Vagvolgyi C."/>
            <person name="Papp T."/>
            <person name="Martin F.M."/>
            <person name="Miettinen O."/>
            <person name="Hibbett D.S."/>
            <person name="Nagy L.G."/>
        </authorList>
    </citation>
    <scope>NUCLEOTIDE SEQUENCE [LARGE SCALE GENOMIC DNA]</scope>
    <source>
        <strain evidence="2 3">CBS 166.37</strain>
    </source>
</reference>
<name>A0A5C3M7F6_9AGAR</name>
<proteinExistence type="predicted"/>
<dbReference type="OrthoDB" id="3019905at2759"/>
<protein>
    <recommendedName>
        <fullName evidence="1">F-box domain-containing protein</fullName>
    </recommendedName>
</protein>
<gene>
    <name evidence="2" type="ORF">BDQ12DRAFT_721394</name>
</gene>